<accession>A0ABT9V5M8</accession>
<evidence type="ECO:0000313" key="1">
    <source>
        <dbReference type="EMBL" id="MDQ0156227.1"/>
    </source>
</evidence>
<protein>
    <submittedName>
        <fullName evidence="1">Uncharacterized protein</fullName>
    </submittedName>
</protein>
<name>A0ABT9V5M8_9BACL</name>
<reference evidence="1 2" key="1">
    <citation type="submission" date="2023-07" db="EMBL/GenBank/DDBJ databases">
        <title>Genomic Encyclopedia of Type Strains, Phase IV (KMG-IV): sequencing the most valuable type-strain genomes for metagenomic binning, comparative biology and taxonomic classification.</title>
        <authorList>
            <person name="Goeker M."/>
        </authorList>
    </citation>
    <scope>NUCLEOTIDE SEQUENCE [LARGE SCALE GENOMIC DNA]</scope>
    <source>
        <strain evidence="1 2">DSM 23948</strain>
    </source>
</reference>
<gene>
    <name evidence="1" type="ORF">J2S07_002546</name>
</gene>
<dbReference type="EMBL" id="JAUSTU010000011">
    <property type="protein sequence ID" value="MDQ0156227.1"/>
    <property type="molecule type" value="Genomic_DNA"/>
</dbReference>
<dbReference type="Proteomes" id="UP001231362">
    <property type="component" value="Unassembled WGS sequence"/>
</dbReference>
<evidence type="ECO:0000313" key="2">
    <source>
        <dbReference type="Proteomes" id="UP001231362"/>
    </source>
</evidence>
<proteinExistence type="predicted"/>
<sequence length="43" mass="4986">MTSCHARVFLNRNGWKIIRMDSLVSTADGQNRKKVHGRYQVPN</sequence>
<organism evidence="1 2">
    <name type="scientific">Anoxybacillus andreesenii</name>
    <dbReference type="NCBI Taxonomy" id="1325932"/>
    <lineage>
        <taxon>Bacteria</taxon>
        <taxon>Bacillati</taxon>
        <taxon>Bacillota</taxon>
        <taxon>Bacilli</taxon>
        <taxon>Bacillales</taxon>
        <taxon>Anoxybacillaceae</taxon>
        <taxon>Anoxybacillus</taxon>
    </lineage>
</organism>
<comment type="caution">
    <text evidence="1">The sequence shown here is derived from an EMBL/GenBank/DDBJ whole genome shotgun (WGS) entry which is preliminary data.</text>
</comment>
<keyword evidence="2" id="KW-1185">Reference proteome</keyword>